<dbReference type="Proteomes" id="UP000019763">
    <property type="component" value="Unassembled WGS sequence"/>
</dbReference>
<keyword evidence="3" id="KW-1185">Reference proteome</keyword>
<evidence type="ECO:0000313" key="3">
    <source>
        <dbReference type="Proteomes" id="UP000019763"/>
    </source>
</evidence>
<dbReference type="RefSeq" id="XP_011131205.1">
    <property type="nucleotide sequence ID" value="XM_011132903.1"/>
</dbReference>
<feature type="region of interest" description="Disordered" evidence="1">
    <location>
        <begin position="75"/>
        <end position="96"/>
    </location>
</feature>
<feature type="region of interest" description="Disordered" evidence="1">
    <location>
        <begin position="118"/>
        <end position="161"/>
    </location>
</feature>
<organism evidence="2 3">
    <name type="scientific">Gregarina niphandrodes</name>
    <name type="common">Septate eugregarine</name>
    <dbReference type="NCBI Taxonomy" id="110365"/>
    <lineage>
        <taxon>Eukaryota</taxon>
        <taxon>Sar</taxon>
        <taxon>Alveolata</taxon>
        <taxon>Apicomplexa</taxon>
        <taxon>Conoidasida</taxon>
        <taxon>Gregarinasina</taxon>
        <taxon>Eugregarinorida</taxon>
        <taxon>Gregarinidae</taxon>
        <taxon>Gregarina</taxon>
    </lineage>
</organism>
<sequence>MCCLQPDTHNTIQQPSENIFPDHTPPLLMDAVLEDDESTVVSSERGLPTYFVPSTVGMAWRQRNAVYQTGITVQLDNDRRPGPGSLATTEEEQRPVKSPVLPARVLNLRGMENLQGCERAPHQGVPHKSRTSSAGEDFGSWAPQVGAHSSTQAGANPGWPGTRLKAEPWANGPRAAEPRAVELVSRPAALSRGTMPASRHCMQMSGLPLAGSNTLCHVAGSKPASSNPMCSFGTEHHRVAREPAMTRKTIKPRIS</sequence>
<proteinExistence type="predicted"/>
<evidence type="ECO:0000256" key="1">
    <source>
        <dbReference type="SAM" id="MobiDB-lite"/>
    </source>
</evidence>
<comment type="caution">
    <text evidence="2">The sequence shown here is derived from an EMBL/GenBank/DDBJ whole genome shotgun (WGS) entry which is preliminary data.</text>
</comment>
<reference evidence="2" key="1">
    <citation type="submission" date="2013-12" db="EMBL/GenBank/DDBJ databases">
        <authorList>
            <person name="Omoto C.K."/>
            <person name="Sibley D."/>
            <person name="Venepally P."/>
            <person name="Hadjithomas M."/>
            <person name="Karamycheva S."/>
            <person name="Brunk B."/>
            <person name="Roos D."/>
            <person name="Caler E."/>
            <person name="Lorenzi H."/>
        </authorList>
    </citation>
    <scope>NUCLEOTIDE SEQUENCE</scope>
</reference>
<dbReference type="EMBL" id="AFNH02000764">
    <property type="protein sequence ID" value="EZG56675.1"/>
    <property type="molecule type" value="Genomic_DNA"/>
</dbReference>
<dbReference type="AlphaFoldDB" id="A0A023B4P5"/>
<accession>A0A023B4P5</accession>
<dbReference type="GeneID" id="22913624"/>
<name>A0A023B4P5_GRENI</name>
<gene>
    <name evidence="2" type="ORF">GNI_102150</name>
</gene>
<evidence type="ECO:0000313" key="2">
    <source>
        <dbReference type="EMBL" id="EZG56675.1"/>
    </source>
</evidence>
<protein>
    <submittedName>
        <fullName evidence="2">Uncharacterized protein</fullName>
    </submittedName>
</protein>
<dbReference type="VEuPathDB" id="CryptoDB:GNI_102150"/>